<dbReference type="GO" id="GO:0005634">
    <property type="term" value="C:nucleus"/>
    <property type="evidence" value="ECO:0007669"/>
    <property type="project" value="UniProtKB-SubCell"/>
</dbReference>
<evidence type="ECO:0000256" key="3">
    <source>
        <dbReference type="ARBA" id="ARBA00022490"/>
    </source>
</evidence>
<evidence type="ECO:0000313" key="6">
    <source>
        <dbReference type="EMBL" id="KAH9299955.1"/>
    </source>
</evidence>
<dbReference type="OMA" id="WCYSGHY"/>
<comment type="caution">
    <text evidence="6">The sequence shown here is derived from an EMBL/GenBank/DDBJ whole genome shotgun (WGS) entry which is preliminary data.</text>
</comment>
<dbReference type="Proteomes" id="UP000824469">
    <property type="component" value="Unassembled WGS sequence"/>
</dbReference>
<evidence type="ECO:0000313" key="7">
    <source>
        <dbReference type="Proteomes" id="UP000824469"/>
    </source>
</evidence>
<accession>A0AA38CGL1</accession>
<protein>
    <submittedName>
        <fullName evidence="6">Uncharacterized protein</fullName>
    </submittedName>
</protein>
<evidence type="ECO:0000256" key="4">
    <source>
        <dbReference type="ARBA" id="ARBA00023242"/>
    </source>
</evidence>
<proteinExistence type="predicted"/>
<organism evidence="6 7">
    <name type="scientific">Taxus chinensis</name>
    <name type="common">Chinese yew</name>
    <name type="synonym">Taxus wallichiana var. chinensis</name>
    <dbReference type="NCBI Taxonomy" id="29808"/>
    <lineage>
        <taxon>Eukaryota</taxon>
        <taxon>Viridiplantae</taxon>
        <taxon>Streptophyta</taxon>
        <taxon>Embryophyta</taxon>
        <taxon>Tracheophyta</taxon>
        <taxon>Spermatophyta</taxon>
        <taxon>Pinopsida</taxon>
        <taxon>Pinidae</taxon>
        <taxon>Conifers II</taxon>
        <taxon>Cupressales</taxon>
        <taxon>Taxaceae</taxon>
        <taxon>Taxus</taxon>
    </lineage>
</organism>
<feature type="region of interest" description="Disordered" evidence="5">
    <location>
        <begin position="380"/>
        <end position="411"/>
    </location>
</feature>
<dbReference type="AlphaFoldDB" id="A0AA38CGL1"/>
<keyword evidence="4" id="KW-0539">Nucleus</keyword>
<dbReference type="GO" id="GO:0005737">
    <property type="term" value="C:cytoplasm"/>
    <property type="evidence" value="ECO:0007669"/>
    <property type="project" value="UniProtKB-SubCell"/>
</dbReference>
<dbReference type="EMBL" id="JAHRHJ020000009">
    <property type="protein sequence ID" value="KAH9299955.1"/>
    <property type="molecule type" value="Genomic_DNA"/>
</dbReference>
<dbReference type="InterPro" id="IPR044159">
    <property type="entry name" value="IQM"/>
</dbReference>
<reference evidence="6 7" key="1">
    <citation type="journal article" date="2021" name="Nat. Plants">
        <title>The Taxus genome provides insights into paclitaxel biosynthesis.</title>
        <authorList>
            <person name="Xiong X."/>
            <person name="Gou J."/>
            <person name="Liao Q."/>
            <person name="Li Y."/>
            <person name="Zhou Q."/>
            <person name="Bi G."/>
            <person name="Li C."/>
            <person name="Du R."/>
            <person name="Wang X."/>
            <person name="Sun T."/>
            <person name="Guo L."/>
            <person name="Liang H."/>
            <person name="Lu P."/>
            <person name="Wu Y."/>
            <person name="Zhang Z."/>
            <person name="Ro D.K."/>
            <person name="Shang Y."/>
            <person name="Huang S."/>
            <person name="Yan J."/>
        </authorList>
    </citation>
    <scope>NUCLEOTIDE SEQUENCE [LARGE SCALE GENOMIC DNA]</scope>
    <source>
        <strain evidence="6">Ta-2019</strain>
    </source>
</reference>
<dbReference type="PANTHER" id="PTHR31250:SF27">
    <property type="entry name" value="IQ DOMAIN-CONTAINING PROTEIN IQM5"/>
    <property type="match status" value="1"/>
</dbReference>
<keyword evidence="7" id="KW-1185">Reference proteome</keyword>
<sequence length="497" mass="56607">MKIVDNSPTFRYEKGLLETLEIRAANSQTSRPLWKTAKTLVKPSVDDAETFFYGCRRWQAIEYATLQQNTESFFEVEKPQTAIARWSRARVKASKVGKGLSKDEKARQLAFQHWLEAIDARHRYGHNLHYYYDRWFEKKTSEPFFYWLDVGDGRNLSLEDCPRVKLQKERIKYLGPKEREQYEIIIQNGKLVYKNSELLVDTPKGPKWIFVMSPSNNIYISKKMKGTFQHSSFLAGGAISAAGRLIVNNGILKSVSPYSGHYLPTEENLDKFTSFLHGNGVDMTNVEMSSYEEQSSELENYSRNQGGTSIGEHTEERFSYEKQEESALQGAYVGSNGLHAENTNSSQLHFDVENNAMNANNDICFILHNFVDASAKANNNKHKQLQGTPGSSAAEGKEEMEKTQDQQEGKENVYYKRSLSSKEIENQLTEIPHKTLLERLHSNKSSKSYQLGKRLSCKWSTGAGPRIGCIADYPSELRFQALQQVNLSPRAMPLTSP</sequence>
<feature type="compositionally biased region" description="Basic and acidic residues" evidence="5">
    <location>
        <begin position="395"/>
        <end position="411"/>
    </location>
</feature>
<dbReference type="PANTHER" id="PTHR31250">
    <property type="entry name" value="IQ DOMAIN-CONTAINING PROTEIN IQM3"/>
    <property type="match status" value="1"/>
</dbReference>
<name>A0AA38CGL1_TAXCH</name>
<keyword evidence="3" id="KW-0963">Cytoplasm</keyword>
<evidence type="ECO:0000256" key="1">
    <source>
        <dbReference type="ARBA" id="ARBA00004123"/>
    </source>
</evidence>
<comment type="subcellular location">
    <subcellularLocation>
        <location evidence="2">Cytoplasm</location>
    </subcellularLocation>
    <subcellularLocation>
        <location evidence="1">Nucleus</location>
    </subcellularLocation>
</comment>
<evidence type="ECO:0000256" key="5">
    <source>
        <dbReference type="SAM" id="MobiDB-lite"/>
    </source>
</evidence>
<gene>
    <name evidence="6" type="ORF">KI387_011538</name>
</gene>
<evidence type="ECO:0000256" key="2">
    <source>
        <dbReference type="ARBA" id="ARBA00004496"/>
    </source>
</evidence>